<sequence length="113" mass="12719">MVMTVPYLFVENFQSSEDYYLSFFYSSFSRLLRILSFFLTIIVPGLYISIGAFHHEMFPLQLFINIAAERQSVPLPAAVEAFGMLILFDILKETGARMPSTIGQTLIGGHLCG</sequence>
<evidence type="ECO:0000313" key="3">
    <source>
        <dbReference type="EMBL" id="MPN55222.1"/>
    </source>
</evidence>
<keyword evidence="1 2" id="KW-0472">Membrane</keyword>
<dbReference type="InterPro" id="IPR004995">
    <property type="entry name" value="Spore_Ger"/>
</dbReference>
<feature type="transmembrane region" description="Helical" evidence="2">
    <location>
        <begin position="31"/>
        <end position="53"/>
    </location>
</feature>
<accession>A0A645IWH0</accession>
<dbReference type="GO" id="GO:0016020">
    <property type="term" value="C:membrane"/>
    <property type="evidence" value="ECO:0007669"/>
    <property type="project" value="InterPro"/>
</dbReference>
<dbReference type="InterPro" id="IPR050768">
    <property type="entry name" value="UPF0353/GerABKA_families"/>
</dbReference>
<evidence type="ECO:0000256" key="1">
    <source>
        <dbReference type="ARBA" id="ARBA00023136"/>
    </source>
</evidence>
<evidence type="ECO:0000256" key="2">
    <source>
        <dbReference type="SAM" id="Phobius"/>
    </source>
</evidence>
<dbReference type="AlphaFoldDB" id="A0A645IWH0"/>
<dbReference type="PANTHER" id="PTHR22550">
    <property type="entry name" value="SPORE GERMINATION PROTEIN"/>
    <property type="match status" value="1"/>
</dbReference>
<organism evidence="3">
    <name type="scientific">bioreactor metagenome</name>
    <dbReference type="NCBI Taxonomy" id="1076179"/>
    <lineage>
        <taxon>unclassified sequences</taxon>
        <taxon>metagenomes</taxon>
        <taxon>ecological metagenomes</taxon>
    </lineage>
</organism>
<name>A0A645IWH0_9ZZZZ</name>
<dbReference type="PANTHER" id="PTHR22550:SF5">
    <property type="entry name" value="LEUCINE ZIPPER PROTEIN 4"/>
    <property type="match status" value="1"/>
</dbReference>
<protein>
    <submittedName>
        <fullName evidence="3">Spore germination protein B1</fullName>
    </submittedName>
</protein>
<reference evidence="3" key="1">
    <citation type="submission" date="2019-08" db="EMBL/GenBank/DDBJ databases">
        <authorList>
            <person name="Kucharzyk K."/>
            <person name="Murdoch R.W."/>
            <person name="Higgins S."/>
            <person name="Loffler F."/>
        </authorList>
    </citation>
    <scope>NUCLEOTIDE SEQUENCE</scope>
</reference>
<dbReference type="EMBL" id="VSSQ01124197">
    <property type="protein sequence ID" value="MPN55222.1"/>
    <property type="molecule type" value="Genomic_DNA"/>
</dbReference>
<comment type="caution">
    <text evidence="3">The sequence shown here is derived from an EMBL/GenBank/DDBJ whole genome shotgun (WGS) entry which is preliminary data.</text>
</comment>
<keyword evidence="2" id="KW-1133">Transmembrane helix</keyword>
<dbReference type="Pfam" id="PF03323">
    <property type="entry name" value="GerA"/>
    <property type="match status" value="1"/>
</dbReference>
<gene>
    <name evidence="3" type="primary">gerBA_20</name>
    <name evidence="3" type="ORF">SDC9_202901</name>
</gene>
<dbReference type="GO" id="GO:0009847">
    <property type="term" value="P:spore germination"/>
    <property type="evidence" value="ECO:0007669"/>
    <property type="project" value="InterPro"/>
</dbReference>
<keyword evidence="2" id="KW-0812">Transmembrane</keyword>
<proteinExistence type="predicted"/>